<protein>
    <submittedName>
        <fullName evidence="1">Putative ovule protein</fullName>
    </submittedName>
</protein>
<reference evidence="1" key="1">
    <citation type="submission" date="2015-12" db="EMBL/GenBank/DDBJ databases">
        <title>Gene expression during late stages of embryo sac development: a critical building block for successful pollen-pistil interactions.</title>
        <authorList>
            <person name="Liu Y."/>
            <person name="Joly V."/>
            <person name="Sabar M."/>
            <person name="Matton D.P."/>
        </authorList>
    </citation>
    <scope>NUCLEOTIDE SEQUENCE</scope>
</reference>
<evidence type="ECO:0000313" key="1">
    <source>
        <dbReference type="EMBL" id="JAP18582.1"/>
    </source>
</evidence>
<accession>A0A0V0HGI2</accession>
<dbReference type="AlphaFoldDB" id="A0A0V0HGI2"/>
<sequence>MVFVCDILRESWTMQILNLFHVLNLIQQYLPSLSLILWMELHTGDIYHSCLNTYSHLKICRVYHIKLLMYDLLKV</sequence>
<name>A0A0V0HGI2_SOLCH</name>
<organism evidence="1">
    <name type="scientific">Solanum chacoense</name>
    <name type="common">Chaco potato</name>
    <dbReference type="NCBI Taxonomy" id="4108"/>
    <lineage>
        <taxon>Eukaryota</taxon>
        <taxon>Viridiplantae</taxon>
        <taxon>Streptophyta</taxon>
        <taxon>Embryophyta</taxon>
        <taxon>Tracheophyta</taxon>
        <taxon>Spermatophyta</taxon>
        <taxon>Magnoliopsida</taxon>
        <taxon>eudicotyledons</taxon>
        <taxon>Gunneridae</taxon>
        <taxon>Pentapetalae</taxon>
        <taxon>asterids</taxon>
        <taxon>lamiids</taxon>
        <taxon>Solanales</taxon>
        <taxon>Solanaceae</taxon>
        <taxon>Solanoideae</taxon>
        <taxon>Solaneae</taxon>
        <taxon>Solanum</taxon>
    </lineage>
</organism>
<dbReference type="EMBL" id="GEDG01021101">
    <property type="protein sequence ID" value="JAP18582.1"/>
    <property type="molecule type" value="Transcribed_RNA"/>
</dbReference>
<proteinExistence type="predicted"/>